<evidence type="ECO:0000313" key="2">
    <source>
        <dbReference type="Proteomes" id="UP000199184"/>
    </source>
</evidence>
<sequence length="52" mass="5846">MNLQCERLRLALRSSSPTLIARTPAHELPKAANDNHGIWPLLPFPFGWYASS</sequence>
<dbReference type="EMBL" id="FMAI01000006">
    <property type="protein sequence ID" value="SCB33574.1"/>
    <property type="molecule type" value="Genomic_DNA"/>
</dbReference>
<organism evidence="1 2">
    <name type="scientific">Bradyrhizobium shewense</name>
    <dbReference type="NCBI Taxonomy" id="1761772"/>
    <lineage>
        <taxon>Bacteria</taxon>
        <taxon>Pseudomonadati</taxon>
        <taxon>Pseudomonadota</taxon>
        <taxon>Alphaproteobacteria</taxon>
        <taxon>Hyphomicrobiales</taxon>
        <taxon>Nitrobacteraceae</taxon>
        <taxon>Bradyrhizobium</taxon>
    </lineage>
</organism>
<dbReference type="AlphaFoldDB" id="A0A1C3W145"/>
<gene>
    <name evidence="1" type="ORF">GA0061098_1006137</name>
</gene>
<proteinExistence type="predicted"/>
<keyword evidence="2" id="KW-1185">Reference proteome</keyword>
<evidence type="ECO:0000313" key="1">
    <source>
        <dbReference type="EMBL" id="SCB33574.1"/>
    </source>
</evidence>
<reference evidence="2" key="1">
    <citation type="submission" date="2016-08" db="EMBL/GenBank/DDBJ databases">
        <authorList>
            <person name="Varghese N."/>
            <person name="Submissions Spin"/>
        </authorList>
    </citation>
    <scope>NUCLEOTIDE SEQUENCE [LARGE SCALE GENOMIC DNA]</scope>
    <source>
        <strain evidence="2">ERR11</strain>
    </source>
</reference>
<accession>A0A1C3W145</accession>
<protein>
    <submittedName>
        <fullName evidence="1">Uncharacterized protein</fullName>
    </submittedName>
</protein>
<dbReference type="Proteomes" id="UP000199184">
    <property type="component" value="Unassembled WGS sequence"/>
</dbReference>
<name>A0A1C3W145_9BRAD</name>